<feature type="domain" description="Retrotransposon Copia-like N-terminal" evidence="1">
    <location>
        <begin position="1"/>
        <end position="41"/>
    </location>
</feature>
<reference evidence="2" key="2">
    <citation type="journal article" date="2024" name="Plant">
        <title>Genomic evolution and insights into agronomic trait innovations of Sesamum species.</title>
        <authorList>
            <person name="Miao H."/>
            <person name="Wang L."/>
            <person name="Qu L."/>
            <person name="Liu H."/>
            <person name="Sun Y."/>
            <person name="Le M."/>
            <person name="Wang Q."/>
            <person name="Wei S."/>
            <person name="Zheng Y."/>
            <person name="Lin W."/>
            <person name="Duan Y."/>
            <person name="Cao H."/>
            <person name="Xiong S."/>
            <person name="Wang X."/>
            <person name="Wei L."/>
            <person name="Li C."/>
            <person name="Ma Q."/>
            <person name="Ju M."/>
            <person name="Zhao R."/>
            <person name="Li G."/>
            <person name="Mu C."/>
            <person name="Tian Q."/>
            <person name="Mei H."/>
            <person name="Zhang T."/>
            <person name="Gao T."/>
            <person name="Zhang H."/>
        </authorList>
    </citation>
    <scope>NUCLEOTIDE SEQUENCE</scope>
    <source>
        <strain evidence="2">KEN1</strain>
    </source>
</reference>
<reference evidence="2" key="1">
    <citation type="submission" date="2020-06" db="EMBL/GenBank/DDBJ databases">
        <authorList>
            <person name="Li T."/>
            <person name="Hu X."/>
            <person name="Zhang T."/>
            <person name="Song X."/>
            <person name="Zhang H."/>
            <person name="Dai N."/>
            <person name="Sheng W."/>
            <person name="Hou X."/>
            <person name="Wei L."/>
        </authorList>
    </citation>
    <scope>NUCLEOTIDE SEQUENCE</scope>
    <source>
        <strain evidence="2">KEN1</strain>
        <tissue evidence="2">Leaf</tissue>
    </source>
</reference>
<name>A0AAW2TLU7_9LAMI</name>
<organism evidence="2">
    <name type="scientific">Sesamum latifolium</name>
    <dbReference type="NCBI Taxonomy" id="2727402"/>
    <lineage>
        <taxon>Eukaryota</taxon>
        <taxon>Viridiplantae</taxon>
        <taxon>Streptophyta</taxon>
        <taxon>Embryophyta</taxon>
        <taxon>Tracheophyta</taxon>
        <taxon>Spermatophyta</taxon>
        <taxon>Magnoliopsida</taxon>
        <taxon>eudicotyledons</taxon>
        <taxon>Gunneridae</taxon>
        <taxon>Pentapetalae</taxon>
        <taxon>asterids</taxon>
        <taxon>lamiids</taxon>
        <taxon>Lamiales</taxon>
        <taxon>Pedaliaceae</taxon>
        <taxon>Sesamum</taxon>
    </lineage>
</organism>
<comment type="caution">
    <text evidence="2">The sequence shown here is derived from an EMBL/GenBank/DDBJ whole genome shotgun (WGS) entry which is preliminary data.</text>
</comment>
<dbReference type="Pfam" id="PF14244">
    <property type="entry name" value="Retrotran_gag_3"/>
    <property type="match status" value="1"/>
</dbReference>
<dbReference type="EMBL" id="JACGWN010000014">
    <property type="protein sequence ID" value="KAL0405594.1"/>
    <property type="molecule type" value="Genomic_DNA"/>
</dbReference>
<dbReference type="AlphaFoldDB" id="A0AAW2TLU7"/>
<dbReference type="PANTHER" id="PTHR37610:SF40">
    <property type="entry name" value="OS01G0909600 PROTEIN"/>
    <property type="match status" value="1"/>
</dbReference>
<evidence type="ECO:0000259" key="1">
    <source>
        <dbReference type="Pfam" id="PF14244"/>
    </source>
</evidence>
<proteinExistence type="predicted"/>
<evidence type="ECO:0000313" key="2">
    <source>
        <dbReference type="EMBL" id="KAL0405594.1"/>
    </source>
</evidence>
<dbReference type="InterPro" id="IPR029472">
    <property type="entry name" value="Copia-like_N"/>
</dbReference>
<accession>A0AAW2TLU7</accession>
<sequence length="127" mass="14233">MALISTPLTGSNYLGWSRAIKLALGAKMKLSFIDGRSVKPATGAEDYNQWIRTDCMVSPWILNSISRNIVGAFMYTTSARALWLEIEGRYGVSNGPLLYQLKREIALTSQGSQSVTDYYTKIKMLWD</sequence>
<protein>
    <recommendedName>
        <fullName evidence="1">Retrotransposon Copia-like N-terminal domain-containing protein</fullName>
    </recommendedName>
</protein>
<gene>
    <name evidence="2" type="ORF">Slati_3873300</name>
</gene>
<dbReference type="PANTHER" id="PTHR37610">
    <property type="entry name" value="CCHC-TYPE DOMAIN-CONTAINING PROTEIN"/>
    <property type="match status" value="1"/>
</dbReference>